<keyword evidence="1" id="KW-0472">Membrane</keyword>
<evidence type="ECO:0000259" key="2">
    <source>
        <dbReference type="SMART" id="SM00014"/>
    </source>
</evidence>
<dbReference type="PANTHER" id="PTHR14969">
    <property type="entry name" value="SPHINGOSINE-1-PHOSPHATE PHOSPHOHYDROLASE"/>
    <property type="match status" value="1"/>
</dbReference>
<dbReference type="SUPFAM" id="SSF48317">
    <property type="entry name" value="Acid phosphatase/Vanadium-dependent haloperoxidase"/>
    <property type="match status" value="1"/>
</dbReference>
<feature type="transmembrane region" description="Helical" evidence="1">
    <location>
        <begin position="105"/>
        <end position="126"/>
    </location>
</feature>
<evidence type="ECO:0000256" key="1">
    <source>
        <dbReference type="SAM" id="Phobius"/>
    </source>
</evidence>
<feature type="transmembrane region" description="Helical" evidence="1">
    <location>
        <begin position="175"/>
        <end position="195"/>
    </location>
</feature>
<feature type="domain" description="Phosphatidic acid phosphatase type 2/haloperoxidase" evidence="2">
    <location>
        <begin position="104"/>
        <end position="218"/>
    </location>
</feature>
<dbReference type="RefSeq" id="WP_286286872.1">
    <property type="nucleotide sequence ID" value="NZ_JASXSZ010000001.1"/>
</dbReference>
<dbReference type="Pfam" id="PF01569">
    <property type="entry name" value="PAP2"/>
    <property type="match status" value="1"/>
</dbReference>
<dbReference type="EMBL" id="JASXSZ010000001">
    <property type="protein sequence ID" value="MDL9978453.1"/>
    <property type="molecule type" value="Genomic_DNA"/>
</dbReference>
<gene>
    <name evidence="3" type="ORF">QSV35_03835</name>
</gene>
<accession>A0ABT7MVJ7</accession>
<organism evidence="3 4">
    <name type="scientific">Microbacterium candidum</name>
    <dbReference type="NCBI Taxonomy" id="3041922"/>
    <lineage>
        <taxon>Bacteria</taxon>
        <taxon>Bacillati</taxon>
        <taxon>Actinomycetota</taxon>
        <taxon>Actinomycetes</taxon>
        <taxon>Micrococcales</taxon>
        <taxon>Microbacteriaceae</taxon>
        <taxon>Microbacterium</taxon>
    </lineage>
</organism>
<dbReference type="InterPro" id="IPR000326">
    <property type="entry name" value="PAP2/HPO"/>
</dbReference>
<evidence type="ECO:0000313" key="3">
    <source>
        <dbReference type="EMBL" id="MDL9978453.1"/>
    </source>
</evidence>
<dbReference type="PANTHER" id="PTHR14969:SF13">
    <property type="entry name" value="AT30094P"/>
    <property type="match status" value="1"/>
</dbReference>
<feature type="transmembrane region" description="Helical" evidence="1">
    <location>
        <begin position="149"/>
        <end position="168"/>
    </location>
</feature>
<dbReference type="InterPro" id="IPR036938">
    <property type="entry name" value="PAP2/HPO_sf"/>
</dbReference>
<feature type="transmembrane region" description="Helical" evidence="1">
    <location>
        <begin position="207"/>
        <end position="229"/>
    </location>
</feature>
<dbReference type="Gene3D" id="1.20.144.10">
    <property type="entry name" value="Phosphatidic acid phosphatase type 2/haloperoxidase"/>
    <property type="match status" value="1"/>
</dbReference>
<keyword evidence="1" id="KW-0812">Transmembrane</keyword>
<reference evidence="3 4" key="1">
    <citation type="submission" date="2023-06" db="EMBL/GenBank/DDBJ databases">
        <title>Microbacterium sp. nov., isolated from a waste landfill.</title>
        <authorList>
            <person name="Wen W."/>
        </authorList>
    </citation>
    <scope>NUCLEOTIDE SEQUENCE [LARGE SCALE GENOMIC DNA]</scope>
    <source>
        <strain evidence="3 4">ASV49</strain>
    </source>
</reference>
<feature type="transmembrane region" description="Helical" evidence="1">
    <location>
        <begin position="25"/>
        <end position="47"/>
    </location>
</feature>
<sequence>MTSTRRSLAADPRTRLSRLPAPQHWLLVSLIGTVAILALGFAVKLTPGVLPAELALDEGLTDIQQPFLNAVGIGLSTIFSPAGAVVLLALSFLFLLFVRRAPVNAFAFTGLAAFCWLSSELFKLVVAEPRPNGALLDHPLLAEIGHDSFPSGHTTFIASYAIACWVLARRARWEVPTIVGGVAAVLIMGAARLYVSGHYLTDVIGSVLVAATAAVFFAGVWNLIGMPILRWLPVIDRLGPIPGRQSARAVTA</sequence>
<feature type="transmembrane region" description="Helical" evidence="1">
    <location>
        <begin position="67"/>
        <end position="98"/>
    </location>
</feature>
<dbReference type="SMART" id="SM00014">
    <property type="entry name" value="acidPPc"/>
    <property type="match status" value="1"/>
</dbReference>
<protein>
    <submittedName>
        <fullName evidence="3">Phosphatase PAP2 family protein</fullName>
    </submittedName>
</protein>
<dbReference type="Proteomes" id="UP001235064">
    <property type="component" value="Unassembled WGS sequence"/>
</dbReference>
<keyword evidence="4" id="KW-1185">Reference proteome</keyword>
<evidence type="ECO:0000313" key="4">
    <source>
        <dbReference type="Proteomes" id="UP001235064"/>
    </source>
</evidence>
<proteinExistence type="predicted"/>
<keyword evidence="1" id="KW-1133">Transmembrane helix</keyword>
<comment type="caution">
    <text evidence="3">The sequence shown here is derived from an EMBL/GenBank/DDBJ whole genome shotgun (WGS) entry which is preliminary data.</text>
</comment>
<name>A0ABT7MVJ7_9MICO</name>